<keyword evidence="3" id="KW-1185">Reference proteome</keyword>
<evidence type="ECO:0000313" key="2">
    <source>
        <dbReference type="EMBL" id="KAH0573799.1"/>
    </source>
</evidence>
<name>V6LQ90_9EUKA</name>
<dbReference type="Proteomes" id="UP000018208">
    <property type="component" value="Unassembled WGS sequence"/>
</dbReference>
<dbReference type="VEuPathDB" id="GiardiaDB:SS50377_23734"/>
<reference evidence="2" key="2">
    <citation type="submission" date="2020-12" db="EMBL/GenBank/DDBJ databases">
        <title>New Spironucleus salmonicida genome in near-complete chromosomes.</title>
        <authorList>
            <person name="Xu F."/>
            <person name="Kurt Z."/>
            <person name="Jimenez-Gonzalez A."/>
            <person name="Astvaldsson A."/>
            <person name="Andersson J.O."/>
            <person name="Svard S.G."/>
        </authorList>
    </citation>
    <scope>NUCLEOTIDE SEQUENCE</scope>
    <source>
        <strain evidence="2">ATCC 50377</strain>
    </source>
</reference>
<evidence type="ECO:0000313" key="3">
    <source>
        <dbReference type="Proteomes" id="UP000018208"/>
    </source>
</evidence>
<dbReference type="EMBL" id="AUWU02000004">
    <property type="protein sequence ID" value="KAH0573799.1"/>
    <property type="molecule type" value="Genomic_DNA"/>
</dbReference>
<dbReference type="OrthoDB" id="19944at2759"/>
<organism evidence="1">
    <name type="scientific">Spironucleus salmonicida</name>
    <dbReference type="NCBI Taxonomy" id="348837"/>
    <lineage>
        <taxon>Eukaryota</taxon>
        <taxon>Metamonada</taxon>
        <taxon>Diplomonadida</taxon>
        <taxon>Hexamitidae</taxon>
        <taxon>Hexamitinae</taxon>
        <taxon>Spironucleus</taxon>
    </lineage>
</organism>
<gene>
    <name evidence="1" type="ORF">SS50377_13497</name>
    <name evidence="2" type="ORF">SS50377_23734</name>
</gene>
<protein>
    <submittedName>
        <fullName evidence="1">Uncharacterized protein</fullName>
    </submittedName>
</protein>
<dbReference type="SUPFAM" id="SSF50978">
    <property type="entry name" value="WD40 repeat-like"/>
    <property type="match status" value="1"/>
</dbReference>
<dbReference type="InterPro" id="IPR036322">
    <property type="entry name" value="WD40_repeat_dom_sf"/>
</dbReference>
<dbReference type="EMBL" id="KI546074">
    <property type="protein sequence ID" value="EST46413.1"/>
    <property type="molecule type" value="Genomic_DNA"/>
</dbReference>
<dbReference type="AlphaFoldDB" id="V6LQ90"/>
<proteinExistence type="predicted"/>
<accession>V6LQ90</accession>
<sequence length="232" mass="26992">MEVTNVSHGNSNSPLYLGQKQDELIIFQDQACVFNNYKITGPKIFTFQRQFFIGNYPGMYNQKDLYTSDSDKIYKNGSLLHKIPDFVYLFTFYLFGGQIFSILETGIWEIHTNKLIRFKDLEINETVTSCEIYQNILLLGTEQGNLYQVDLNSLNSMKIYNHVSTISEIRLNGNYLVVRMMCNELVVLDYQLMTEIFSIYPVFKIHSVIITDQIISFSNNQGEIFTLEEIDK</sequence>
<reference evidence="1 2" key="1">
    <citation type="journal article" date="2014" name="PLoS Genet.">
        <title>The Genome of Spironucleus salmonicida Highlights a Fish Pathogen Adapted to Fluctuating Environments.</title>
        <authorList>
            <person name="Xu F."/>
            <person name="Jerlstrom-Hultqvist J."/>
            <person name="Einarsson E."/>
            <person name="Astvaldsson A."/>
            <person name="Svard S.G."/>
            <person name="Andersson J.O."/>
        </authorList>
    </citation>
    <scope>NUCLEOTIDE SEQUENCE</scope>
    <source>
        <strain evidence="2">ATCC 50377</strain>
    </source>
</reference>
<evidence type="ECO:0000313" key="1">
    <source>
        <dbReference type="EMBL" id="EST46413.1"/>
    </source>
</evidence>